<dbReference type="GO" id="GO:0006355">
    <property type="term" value="P:regulation of DNA-templated transcription"/>
    <property type="evidence" value="ECO:0007669"/>
    <property type="project" value="InterPro"/>
</dbReference>
<dbReference type="GO" id="GO:0003677">
    <property type="term" value="F:DNA binding"/>
    <property type="evidence" value="ECO:0007669"/>
    <property type="project" value="InterPro"/>
</dbReference>
<dbReference type="AlphaFoldDB" id="A0A9X2EKK0"/>
<dbReference type="InterPro" id="IPR016032">
    <property type="entry name" value="Sig_transdc_resp-reg_C-effctor"/>
</dbReference>
<evidence type="ECO:0000259" key="2">
    <source>
        <dbReference type="PROSITE" id="PS50043"/>
    </source>
</evidence>
<dbReference type="SMART" id="SM00421">
    <property type="entry name" value="HTH_LUXR"/>
    <property type="match status" value="1"/>
</dbReference>
<organism evidence="3 4">
    <name type="scientific">Sphingomicrobium sediminis</name>
    <dbReference type="NCBI Taxonomy" id="2950949"/>
    <lineage>
        <taxon>Bacteria</taxon>
        <taxon>Pseudomonadati</taxon>
        <taxon>Pseudomonadota</taxon>
        <taxon>Alphaproteobacteria</taxon>
        <taxon>Sphingomonadales</taxon>
        <taxon>Sphingomonadaceae</taxon>
        <taxon>Sphingomicrobium</taxon>
    </lineage>
</organism>
<dbReference type="InterPro" id="IPR036388">
    <property type="entry name" value="WH-like_DNA-bd_sf"/>
</dbReference>
<protein>
    <submittedName>
        <fullName evidence="3">LuxR C-terminal-related transcriptional regulator</fullName>
    </submittedName>
</protein>
<keyword evidence="1" id="KW-0812">Transmembrane</keyword>
<dbReference type="SUPFAM" id="SSF46894">
    <property type="entry name" value="C-terminal effector domain of the bipartite response regulators"/>
    <property type="match status" value="1"/>
</dbReference>
<feature type="domain" description="HTH luxR-type" evidence="2">
    <location>
        <begin position="3"/>
        <end position="68"/>
    </location>
</feature>
<keyword evidence="1" id="KW-1133">Transmembrane helix</keyword>
<dbReference type="Gene3D" id="1.10.10.10">
    <property type="entry name" value="Winged helix-like DNA-binding domain superfamily/Winged helix DNA-binding domain"/>
    <property type="match status" value="1"/>
</dbReference>
<gene>
    <name evidence="3" type="ORF">NDO55_05785</name>
</gene>
<comment type="caution">
    <text evidence="3">The sequence shown here is derived from an EMBL/GenBank/DDBJ whole genome shotgun (WGS) entry which is preliminary data.</text>
</comment>
<evidence type="ECO:0000256" key="1">
    <source>
        <dbReference type="SAM" id="Phobius"/>
    </source>
</evidence>
<proteinExistence type="predicted"/>
<evidence type="ECO:0000313" key="3">
    <source>
        <dbReference type="EMBL" id="MCM8557329.1"/>
    </source>
</evidence>
<name>A0A9X2EKK0_9SPHN</name>
<keyword evidence="4" id="KW-1185">Reference proteome</keyword>
<dbReference type="PROSITE" id="PS50043">
    <property type="entry name" value="HTH_LUXR_2"/>
    <property type="match status" value="1"/>
</dbReference>
<dbReference type="Proteomes" id="UP001155128">
    <property type="component" value="Unassembled WGS sequence"/>
</dbReference>
<dbReference type="EMBL" id="JAMSHT010000001">
    <property type="protein sequence ID" value="MCM8557329.1"/>
    <property type="molecule type" value="Genomic_DNA"/>
</dbReference>
<keyword evidence="1" id="KW-0472">Membrane</keyword>
<dbReference type="InterPro" id="IPR000792">
    <property type="entry name" value="Tscrpt_reg_LuxR_C"/>
</dbReference>
<dbReference type="Pfam" id="PF00196">
    <property type="entry name" value="GerE"/>
    <property type="match status" value="1"/>
</dbReference>
<reference evidence="3" key="1">
    <citation type="submission" date="2022-06" db="EMBL/GenBank/DDBJ databases">
        <title>Sphingomicrobium sedimins sp. nov., a marine bacterium isolated from tidal flat.</title>
        <authorList>
            <person name="Kim C.-H."/>
            <person name="Yoo Y."/>
            <person name="Kim J.-J."/>
        </authorList>
    </citation>
    <scope>NUCLEOTIDE SEQUENCE</scope>
    <source>
        <strain evidence="3">GRR-S6-50</strain>
    </source>
</reference>
<evidence type="ECO:0000313" key="4">
    <source>
        <dbReference type="Proteomes" id="UP001155128"/>
    </source>
</evidence>
<feature type="transmembrane region" description="Helical" evidence="1">
    <location>
        <begin position="112"/>
        <end position="132"/>
    </location>
</feature>
<dbReference type="RefSeq" id="WP_252113301.1">
    <property type="nucleotide sequence ID" value="NZ_JAMSHT010000001.1"/>
</dbReference>
<sequence>MAGADPAALLSEKEKEALRLLIAGHDAKSSARTLGVSHHAINDRLRSARRKLEVTSSREAALLLSEAEQADPEPLVHKPLGDVVAGAGDDDRSMAGQEERGTSRFVRYRKGLIFMSITILAAAGAIFVSTIAEAPRQEDADAAVPVASQGLAGQAESAAEATAFMALVDAGDAEASYAAASETFRDAYTFKLWDFGVSLRALQGGVFQRVLTKVERPTDGVEILYYETEMLSGEKKAERIFMERVGSGWKVANVTITDLGAE</sequence>
<accession>A0A9X2EKK0</accession>